<evidence type="ECO:0000256" key="1">
    <source>
        <dbReference type="ARBA" id="ARBA00022722"/>
    </source>
</evidence>
<dbReference type="RefSeq" id="WP_058918425.1">
    <property type="nucleotide sequence ID" value="NZ_JBHSQC010000025.1"/>
</dbReference>
<dbReference type="GO" id="GO:0004519">
    <property type="term" value="F:endonuclease activity"/>
    <property type="evidence" value="ECO:0007669"/>
    <property type="project" value="UniProtKB-KW"/>
</dbReference>
<dbReference type="Proteomes" id="UP001597285">
    <property type="component" value="Unassembled WGS sequence"/>
</dbReference>
<feature type="domain" description="HNH nuclease" evidence="5">
    <location>
        <begin position="51"/>
        <end position="101"/>
    </location>
</feature>
<evidence type="ECO:0000256" key="2">
    <source>
        <dbReference type="ARBA" id="ARBA00022801"/>
    </source>
</evidence>
<evidence type="ECO:0000259" key="5">
    <source>
        <dbReference type="SMART" id="SM00507"/>
    </source>
</evidence>
<dbReference type="InterPro" id="IPR002711">
    <property type="entry name" value="HNH"/>
</dbReference>
<evidence type="ECO:0000313" key="6">
    <source>
        <dbReference type="EMBL" id="MFD1799375.1"/>
    </source>
</evidence>
<keyword evidence="6" id="KW-0255">Endonuclease</keyword>
<evidence type="ECO:0000256" key="3">
    <source>
        <dbReference type="ARBA" id="ARBA00038412"/>
    </source>
</evidence>
<reference evidence="7" key="1">
    <citation type="journal article" date="2019" name="Int. J. Syst. Evol. Microbiol.">
        <title>The Global Catalogue of Microorganisms (GCM) 10K type strain sequencing project: providing services to taxonomists for standard genome sequencing and annotation.</title>
        <authorList>
            <consortium name="The Broad Institute Genomics Platform"/>
            <consortium name="The Broad Institute Genome Sequencing Center for Infectious Disease"/>
            <person name="Wu L."/>
            <person name="Ma J."/>
        </authorList>
    </citation>
    <scope>NUCLEOTIDE SEQUENCE [LARGE SCALE GENOMIC DNA]</scope>
    <source>
        <strain evidence="7">KCTC 42143</strain>
    </source>
</reference>
<keyword evidence="1" id="KW-0540">Nuclease</keyword>
<evidence type="ECO:0000256" key="4">
    <source>
        <dbReference type="ARBA" id="ARBA00040194"/>
    </source>
</evidence>
<dbReference type="CDD" id="cd00085">
    <property type="entry name" value="HNHc"/>
    <property type="match status" value="1"/>
</dbReference>
<keyword evidence="2" id="KW-0378">Hydrolase</keyword>
<protein>
    <recommendedName>
        <fullName evidence="4">Putative HNH nuclease YajD</fullName>
    </recommendedName>
</protein>
<dbReference type="Pfam" id="PF01844">
    <property type="entry name" value="HNH"/>
    <property type="match status" value="1"/>
</dbReference>
<evidence type="ECO:0000313" key="7">
    <source>
        <dbReference type="Proteomes" id="UP001597285"/>
    </source>
</evidence>
<dbReference type="InterPro" id="IPR003615">
    <property type="entry name" value="HNH_nuc"/>
</dbReference>
<accession>A0ABW4NN18</accession>
<dbReference type="PANTHER" id="PTHR41286">
    <property type="entry name" value="HNH NUCLEASE YAJD-RELATED"/>
    <property type="match status" value="1"/>
</dbReference>
<comment type="similarity">
    <text evidence="3">Belongs to the HNH nuclease family.</text>
</comment>
<dbReference type="EMBL" id="JBHUFF010000013">
    <property type="protein sequence ID" value="MFD1799375.1"/>
    <property type="molecule type" value="Genomic_DNA"/>
</dbReference>
<dbReference type="PANTHER" id="PTHR41286:SF1">
    <property type="entry name" value="HNH NUCLEASE YAJD-RELATED"/>
    <property type="match status" value="1"/>
</dbReference>
<sequence length="113" mass="13469">MRPKKLAFVNGKRVLVEHDSRKEEDREYNKTRWKHQRELMSFYNSKAWRTLSKQVLNGDYYVCRMCGGDATLADHIIPVRVDWSLRLVRTNLQPLCGECHAIKTKDDEKRYNI</sequence>
<gene>
    <name evidence="6" type="ORF">ACFSBK_05865</name>
</gene>
<keyword evidence="7" id="KW-1185">Reference proteome</keyword>
<comment type="caution">
    <text evidence="6">The sequence shown here is derived from an EMBL/GenBank/DDBJ whole genome shotgun (WGS) entry which is preliminary data.</text>
</comment>
<dbReference type="SMART" id="SM00507">
    <property type="entry name" value="HNHc"/>
    <property type="match status" value="1"/>
</dbReference>
<proteinExistence type="inferred from homology"/>
<organism evidence="6 7">
    <name type="scientific">Carnobacterium antarcticum</name>
    <dbReference type="NCBI Taxonomy" id="2126436"/>
    <lineage>
        <taxon>Bacteria</taxon>
        <taxon>Bacillati</taxon>
        <taxon>Bacillota</taxon>
        <taxon>Bacilli</taxon>
        <taxon>Lactobacillales</taxon>
        <taxon>Carnobacteriaceae</taxon>
        <taxon>Carnobacterium</taxon>
    </lineage>
</organism>
<name>A0ABW4NN18_9LACT</name>
<dbReference type="Gene3D" id="1.10.30.50">
    <property type="match status" value="1"/>
</dbReference>